<comment type="caution">
    <text evidence="1">The sequence shown here is derived from an EMBL/GenBank/DDBJ whole genome shotgun (WGS) entry which is preliminary data.</text>
</comment>
<evidence type="ECO:0000313" key="2">
    <source>
        <dbReference type="Proteomes" id="UP000188879"/>
    </source>
</evidence>
<accession>A0A1V2H4N5</accession>
<evidence type="ECO:0000313" key="1">
    <source>
        <dbReference type="EMBL" id="ONG55721.1"/>
    </source>
</evidence>
<dbReference type="EMBL" id="MLCO01000069">
    <property type="protein sequence ID" value="ONG55721.1"/>
    <property type="molecule type" value="Genomic_DNA"/>
</dbReference>
<gene>
    <name evidence="1" type="ORF">BKE38_08625</name>
</gene>
<dbReference type="AlphaFoldDB" id="A0A1V2H4N5"/>
<protein>
    <submittedName>
        <fullName evidence="1">Uncharacterized protein</fullName>
    </submittedName>
</protein>
<dbReference type="Proteomes" id="UP000188879">
    <property type="component" value="Unassembled WGS sequence"/>
</dbReference>
<keyword evidence="2" id="KW-1185">Reference proteome</keyword>
<dbReference type="RefSeq" id="WP_076956945.1">
    <property type="nucleotide sequence ID" value="NZ_MLCO01000069.1"/>
</dbReference>
<proteinExistence type="predicted"/>
<reference evidence="1 2" key="1">
    <citation type="submission" date="2016-10" db="EMBL/GenBank/DDBJ databases">
        <title>Draft Genome sequence of Roseomonas sp. strain M3.</title>
        <authorList>
            <person name="Subhash Y."/>
            <person name="Lee S."/>
        </authorList>
    </citation>
    <scope>NUCLEOTIDE SEQUENCE [LARGE SCALE GENOMIC DNA]</scope>
    <source>
        <strain evidence="1 2">M3</strain>
    </source>
</reference>
<sequence>MLGVPAYDPAERHELSATMIRFHVEELRSWAYDLELNGIRWDGHHCAEIREWMFKNIRAQIQQTQGKHHLVTVAGFPDDSDEALERMAWCSSQGDPSTFHSFRDPNPESEEETHFVFADADLATLFKLTWG</sequence>
<organism evidence="1 2">
    <name type="scientific">Teichococcus deserti</name>
    <dbReference type="NCBI Taxonomy" id="1817963"/>
    <lineage>
        <taxon>Bacteria</taxon>
        <taxon>Pseudomonadati</taxon>
        <taxon>Pseudomonadota</taxon>
        <taxon>Alphaproteobacteria</taxon>
        <taxon>Acetobacterales</taxon>
        <taxon>Roseomonadaceae</taxon>
        <taxon>Roseomonas</taxon>
    </lineage>
</organism>
<name>A0A1V2H4N5_9PROT</name>